<dbReference type="GO" id="GO:0003755">
    <property type="term" value="F:peptidyl-prolyl cis-trans isomerase activity"/>
    <property type="evidence" value="ECO:0007669"/>
    <property type="project" value="UniProtKB-KW"/>
</dbReference>
<evidence type="ECO:0000313" key="7">
    <source>
        <dbReference type="EMBL" id="MBD1548731.1"/>
    </source>
</evidence>
<dbReference type="PANTHER" id="PTHR47245">
    <property type="entry name" value="PEPTIDYLPROLYL ISOMERASE"/>
    <property type="match status" value="1"/>
</dbReference>
<evidence type="ECO:0000259" key="6">
    <source>
        <dbReference type="Pfam" id="PF13145"/>
    </source>
</evidence>
<reference evidence="7" key="1">
    <citation type="submission" date="2020-05" db="EMBL/GenBank/DDBJ databases">
        <title>Identification of trans-AT polyketide cluster in two marine bacteria, producers of a novel glutaramide-containing polyketide sesbanimide D and analogs.</title>
        <authorList>
            <person name="Kacar D."/>
            <person name="Rodriguez P."/>
            <person name="Canedo L."/>
            <person name="Gonzalez E."/>
            <person name="Galan B."/>
            <person name="De La Calle F."/>
            <person name="Garcia J.L."/>
        </authorList>
    </citation>
    <scope>NUCLEOTIDE SEQUENCE</scope>
    <source>
        <strain evidence="7">PHM038</strain>
    </source>
</reference>
<keyword evidence="7" id="KW-0413">Isomerase</keyword>
<comment type="catalytic activity">
    <reaction evidence="1">
        <text>[protein]-peptidylproline (omega=180) = [protein]-peptidylproline (omega=0)</text>
        <dbReference type="Rhea" id="RHEA:16237"/>
        <dbReference type="Rhea" id="RHEA-COMP:10747"/>
        <dbReference type="Rhea" id="RHEA-COMP:10748"/>
        <dbReference type="ChEBI" id="CHEBI:83833"/>
        <dbReference type="ChEBI" id="CHEBI:83834"/>
        <dbReference type="EC" id="5.2.1.8"/>
    </reaction>
</comment>
<keyword evidence="5" id="KW-0812">Transmembrane</keyword>
<dbReference type="Pfam" id="PF13145">
    <property type="entry name" value="Rotamase_2"/>
    <property type="match status" value="1"/>
</dbReference>
<accession>A0A926P2A7</accession>
<evidence type="ECO:0000256" key="4">
    <source>
        <dbReference type="ARBA" id="ARBA00023110"/>
    </source>
</evidence>
<sequence length="278" mass="30310">MPIRTILRSPLVHFFALAGFIFALYTVLDDAPATPAPDAITLSPEEAGRLVTRFTKTWNRPPSAEEVKGLIRAWALEEAYVRDALALGLDQGDQVIRQRLMLKMQFLAESGAAAEKADDAALQAYLNENPERFRQPGRLAFSQVLLPPGRAEEAPKIRAALENGTDPATLGKASLLPATLPMTPVPAIDRTFGDGFGETLAGLAEGRWEGPVKSSYGLHLVRVTGRTEAALPPLAEIRGRVETEWRAAKAREMREAFEKALLARYTVTLPSADEVLAQ</sequence>
<evidence type="ECO:0000256" key="5">
    <source>
        <dbReference type="SAM" id="Phobius"/>
    </source>
</evidence>
<keyword evidence="5" id="KW-0472">Membrane</keyword>
<dbReference type="EMBL" id="JABFCZ010000025">
    <property type="protein sequence ID" value="MBD1548731.1"/>
    <property type="molecule type" value="Genomic_DNA"/>
</dbReference>
<keyword evidence="5" id="KW-1133">Transmembrane helix</keyword>
<proteinExistence type="inferred from homology"/>
<feature type="domain" description="PpiC" evidence="6">
    <location>
        <begin position="118"/>
        <end position="238"/>
    </location>
</feature>
<dbReference type="InterPro" id="IPR000297">
    <property type="entry name" value="PPIase_PpiC"/>
</dbReference>
<dbReference type="Proteomes" id="UP000598467">
    <property type="component" value="Unassembled WGS sequence"/>
</dbReference>
<evidence type="ECO:0000313" key="8">
    <source>
        <dbReference type="Proteomes" id="UP000598467"/>
    </source>
</evidence>
<organism evidence="7 8">
    <name type="scientific">Roseibium aggregatum</name>
    <dbReference type="NCBI Taxonomy" id="187304"/>
    <lineage>
        <taxon>Bacteria</taxon>
        <taxon>Pseudomonadati</taxon>
        <taxon>Pseudomonadota</taxon>
        <taxon>Alphaproteobacteria</taxon>
        <taxon>Hyphomicrobiales</taxon>
        <taxon>Stappiaceae</taxon>
        <taxon>Roseibium</taxon>
    </lineage>
</organism>
<comment type="similarity">
    <text evidence="2">Belongs to the PpiC/parvulin rotamase family.</text>
</comment>
<evidence type="ECO:0000256" key="1">
    <source>
        <dbReference type="ARBA" id="ARBA00000971"/>
    </source>
</evidence>
<dbReference type="EC" id="5.2.1.8" evidence="3"/>
<evidence type="ECO:0000256" key="2">
    <source>
        <dbReference type="ARBA" id="ARBA00007656"/>
    </source>
</evidence>
<keyword evidence="4" id="KW-0697">Rotamase</keyword>
<gene>
    <name evidence="7" type="ORF">HK439_20905</name>
</gene>
<name>A0A926P2A7_9HYPH</name>
<protein>
    <recommendedName>
        <fullName evidence="3">peptidylprolyl isomerase</fullName>
        <ecNumber evidence="3">5.2.1.8</ecNumber>
    </recommendedName>
</protein>
<dbReference type="InterPro" id="IPR050245">
    <property type="entry name" value="PrsA_foldase"/>
</dbReference>
<dbReference type="PANTHER" id="PTHR47245:SF2">
    <property type="entry name" value="PEPTIDYL-PROLYL CIS-TRANS ISOMERASE HP_0175-RELATED"/>
    <property type="match status" value="1"/>
</dbReference>
<evidence type="ECO:0000256" key="3">
    <source>
        <dbReference type="ARBA" id="ARBA00013194"/>
    </source>
</evidence>
<dbReference type="AlphaFoldDB" id="A0A926P2A7"/>
<comment type="caution">
    <text evidence="7">The sequence shown here is derived from an EMBL/GenBank/DDBJ whole genome shotgun (WGS) entry which is preliminary data.</text>
</comment>
<feature type="transmembrane region" description="Helical" evidence="5">
    <location>
        <begin position="12"/>
        <end position="28"/>
    </location>
</feature>
<dbReference type="RefSeq" id="WP_190293417.1">
    <property type="nucleotide sequence ID" value="NZ_JABFCZ010000025.1"/>
</dbReference>